<evidence type="ECO:0000313" key="1">
    <source>
        <dbReference type="EMBL" id="EEG33651.1"/>
    </source>
</evidence>
<comment type="caution">
    <text evidence="1">The sequence shown here is derived from an EMBL/GenBank/DDBJ whole genome shotgun (WGS) entry which is preliminary data.</text>
</comment>
<dbReference type="GeneID" id="49971298"/>
<dbReference type="EMBL" id="ACEN01000062">
    <property type="protein sequence ID" value="EEG33651.1"/>
    <property type="molecule type" value="Genomic_DNA"/>
</dbReference>
<proteinExistence type="predicted"/>
<dbReference type="AlphaFoldDB" id="C0EN29"/>
<protein>
    <recommendedName>
        <fullName evidence="3">Integrase</fullName>
    </recommendedName>
</protein>
<accession>C0EN29</accession>
<dbReference type="Proteomes" id="UP000004457">
    <property type="component" value="Unassembled WGS sequence"/>
</dbReference>
<evidence type="ECO:0008006" key="3">
    <source>
        <dbReference type="Google" id="ProtNLM"/>
    </source>
</evidence>
<reference evidence="1 2" key="1">
    <citation type="submission" date="2009-01" db="EMBL/GenBank/DDBJ databases">
        <authorList>
            <person name="Fulton L."/>
            <person name="Clifton S."/>
            <person name="Chinwalla A.T."/>
            <person name="Mitreva M."/>
            <person name="Sodergren E."/>
            <person name="Weinstock G."/>
            <person name="Clifton S."/>
            <person name="Dooling D.J."/>
            <person name="Fulton B."/>
            <person name="Minx P."/>
            <person name="Pepin K.H."/>
            <person name="Johnson M."/>
            <person name="Bhonagiri V."/>
            <person name="Nash W.E."/>
            <person name="Mardis E.R."/>
            <person name="Wilson R.K."/>
        </authorList>
    </citation>
    <scope>NUCLEOTIDE SEQUENCE [LARGE SCALE GENOMIC DNA]</scope>
    <source>
        <strain evidence="1 2">NRL30031/H210</strain>
    </source>
</reference>
<evidence type="ECO:0000313" key="2">
    <source>
        <dbReference type="Proteomes" id="UP000004457"/>
    </source>
</evidence>
<keyword evidence="2" id="KW-1185">Reference proteome</keyword>
<gene>
    <name evidence="1" type="ORF">NEIFLAOT_01362</name>
</gene>
<sequence length="49" mass="5866">MAFFIEHEHIKAQLAHAKDNQTDAAYFHAKYITQRRQMLQDWADFIDSL</sequence>
<organism evidence="1 2">
    <name type="scientific">Neisseria flavescens NRL30031/H210</name>
    <dbReference type="NCBI Taxonomy" id="546264"/>
    <lineage>
        <taxon>Bacteria</taxon>
        <taxon>Pseudomonadati</taxon>
        <taxon>Pseudomonadota</taxon>
        <taxon>Betaproteobacteria</taxon>
        <taxon>Neisseriales</taxon>
        <taxon>Neisseriaceae</taxon>
        <taxon>Neisseria</taxon>
    </lineage>
</organism>
<name>C0EN29_NEIFL</name>
<dbReference type="RefSeq" id="WP_003680585.1">
    <property type="nucleotide sequence ID" value="NZ_ACEN01000062.1"/>
</dbReference>